<proteinExistence type="predicted"/>
<organism evidence="2 3">
    <name type="scientific">Massilia haematophila</name>
    <dbReference type="NCBI Taxonomy" id="457923"/>
    <lineage>
        <taxon>Bacteria</taxon>
        <taxon>Pseudomonadati</taxon>
        <taxon>Pseudomonadota</taxon>
        <taxon>Betaproteobacteria</taxon>
        <taxon>Burkholderiales</taxon>
        <taxon>Oxalobacteraceae</taxon>
        <taxon>Telluria group</taxon>
        <taxon>Massilia</taxon>
    </lineage>
</organism>
<dbReference type="Pfam" id="PF13400">
    <property type="entry name" value="Tad"/>
    <property type="match status" value="1"/>
</dbReference>
<feature type="domain" description="Putative Flp pilus-assembly TadG-like N-terminal" evidence="1">
    <location>
        <begin position="29"/>
        <end position="75"/>
    </location>
</feature>
<dbReference type="EMBL" id="JBHRVV010000001">
    <property type="protein sequence ID" value="MFC3457332.1"/>
    <property type="molecule type" value="Genomic_DNA"/>
</dbReference>
<comment type="caution">
    <text evidence="2">The sequence shown here is derived from an EMBL/GenBank/DDBJ whole genome shotgun (WGS) entry which is preliminary data.</text>
</comment>
<gene>
    <name evidence="2" type="ORF">ACFOPH_03605</name>
</gene>
<evidence type="ECO:0000313" key="2">
    <source>
        <dbReference type="EMBL" id="MFC3457332.1"/>
    </source>
</evidence>
<dbReference type="InterPro" id="IPR028087">
    <property type="entry name" value="Tad_N"/>
</dbReference>
<reference evidence="3" key="1">
    <citation type="journal article" date="2019" name="Int. J. Syst. Evol. Microbiol.">
        <title>The Global Catalogue of Microorganisms (GCM) 10K type strain sequencing project: providing services to taxonomists for standard genome sequencing and annotation.</title>
        <authorList>
            <consortium name="The Broad Institute Genomics Platform"/>
            <consortium name="The Broad Institute Genome Sequencing Center for Infectious Disease"/>
            <person name="Wu L."/>
            <person name="Ma J."/>
        </authorList>
    </citation>
    <scope>NUCLEOTIDE SEQUENCE [LARGE SCALE GENOMIC DNA]</scope>
    <source>
        <strain evidence="3">CCM 7480</strain>
    </source>
</reference>
<sequence length="490" mass="52030">MFKLGHHMRTRPAGIRSRPASMPLRRQRGAFAVMTAALILVMLGFCGLAIDLGRVYNRKVELQALADAVALSAAAELDGTAAGIQRAANAAAQSAARNALYDYNTAGVVWLPNALRFGADPDGEAWLDGAEAQGQARNLFYVEVDTGRLADDHGLVHMALLQVLPSASATARTGARAVAGRSTINVTPLAICAMSDTAIKERDTELVEYGFRRGVSYNLMRLNHDSNVKGAHFLVNPMAPPGKPGGSVKTRLDVLRPFVCTGTMAMSRVTGGNLTVEHDFPLAGLFAQLNSRFGSYTAPCTSTGAPPDTNVMEYTVSTATNAITWMEDKPAGQGAAEATTSTKLFTIAELDSADTGTTADKWGPLWINTRAAKYSAAEPYSTFNATTTDWQKLYKPGTPKPKNTYPSSVPAKTSSFSLSPSGGLKGVADRRILNIPLLRCPVDAGAPATAEALAIGKFYMTVKASEDSLFAEFAGLAKEEALVGQVELYQ</sequence>
<evidence type="ECO:0000259" key="1">
    <source>
        <dbReference type="Pfam" id="PF13400"/>
    </source>
</evidence>
<accession>A0ABV7PFP2</accession>
<evidence type="ECO:0000313" key="3">
    <source>
        <dbReference type="Proteomes" id="UP001595665"/>
    </source>
</evidence>
<dbReference type="Proteomes" id="UP001595665">
    <property type="component" value="Unassembled WGS sequence"/>
</dbReference>
<protein>
    <submittedName>
        <fullName evidence="2">Pilus assembly protein TadG-related protein</fullName>
    </submittedName>
</protein>
<name>A0ABV7PFP2_9BURK</name>
<keyword evidence="3" id="KW-1185">Reference proteome</keyword>
<dbReference type="RefSeq" id="WP_379733570.1">
    <property type="nucleotide sequence ID" value="NZ_JBHRVV010000001.1"/>
</dbReference>